<dbReference type="EMBL" id="JH413796">
    <property type="protein sequence ID" value="EHL32732.1"/>
    <property type="molecule type" value="Genomic_DNA"/>
</dbReference>
<dbReference type="InterPro" id="IPR008929">
    <property type="entry name" value="Chondroitin_lyas"/>
</dbReference>
<keyword evidence="5" id="KW-1185">Reference proteome</keyword>
<keyword evidence="2" id="KW-0456">Lyase</keyword>
<dbReference type="GO" id="GO:0016829">
    <property type="term" value="F:lyase activity"/>
    <property type="evidence" value="ECO:0007669"/>
    <property type="project" value="UniProtKB-KW"/>
</dbReference>
<name>G9EJG6_9GAMM</name>
<reference evidence="4 5" key="1">
    <citation type="journal article" date="2011" name="BMC Genomics">
        <title>Insight into cross-talk between intra-amoebal pathogens.</title>
        <authorList>
            <person name="Gimenez G."/>
            <person name="Bertelli C."/>
            <person name="Moliner C."/>
            <person name="Robert C."/>
            <person name="Raoult D."/>
            <person name="Fournier P.E."/>
            <person name="Greub G."/>
        </authorList>
    </citation>
    <scope>NUCLEOTIDE SEQUENCE [LARGE SCALE GENOMIC DNA]</scope>
    <source>
        <strain evidence="4 5">LLAP12</strain>
    </source>
</reference>
<evidence type="ECO:0000313" key="5">
    <source>
        <dbReference type="Proteomes" id="UP000002770"/>
    </source>
</evidence>
<dbReference type="Proteomes" id="UP000002770">
    <property type="component" value="Unassembled WGS sequence"/>
</dbReference>
<dbReference type="STRING" id="658187.LDG_5329"/>
<dbReference type="HOGENOM" id="CLU_784805_0_0_6"/>
<dbReference type="InterPro" id="IPR008397">
    <property type="entry name" value="Alginate_lyase_dom"/>
</dbReference>
<evidence type="ECO:0000256" key="2">
    <source>
        <dbReference type="ARBA" id="ARBA00023239"/>
    </source>
</evidence>
<protein>
    <recommendedName>
        <fullName evidence="3">Alginate lyase domain-containing protein</fullName>
    </recommendedName>
</protein>
<evidence type="ECO:0000259" key="3">
    <source>
        <dbReference type="Pfam" id="PF05426"/>
    </source>
</evidence>
<gene>
    <name evidence="4" type="ORF">LDG_5329</name>
</gene>
<dbReference type="AlphaFoldDB" id="G9EJG6"/>
<dbReference type="SUPFAM" id="SSF48230">
    <property type="entry name" value="Chondroitin AC/alginate lyase"/>
    <property type="match status" value="1"/>
</dbReference>
<sequence>MKLLITVIISSFVLYSGYSMATMRVCHPKLWPFTSPIVNTSVAIPQDTLIELKQWANKLVKQPSYPIVVLGRSGIVDIKNNKLTVSRKTVQDADRAAVLAITYRLTHNEDYFNRTREILTSWAETNQPTGNPLDETRLDGMIWAYDLISCDLSEEDKIQIVNWFERLRNKKKAWIFDKITSLNNHRIHQLKMLLLLDRVLGHYADWQSDLKTVKEYSKINLNPESGISVDYREHSELYSQNYVTQAWLEIALISACCWQPINHAFSFLSTKILFYGTGNEFSKYQPPIDTLRANNEFMYARKSSTFDLTRVAPTIVTYYTLNRAIPEPKLWFIQAHAKPSPKMIFLNARRMLW</sequence>
<proteinExistence type="predicted"/>
<keyword evidence="1" id="KW-0732">Signal</keyword>
<evidence type="ECO:0000313" key="4">
    <source>
        <dbReference type="EMBL" id="EHL32732.1"/>
    </source>
</evidence>
<dbReference type="OrthoDB" id="1043373at2"/>
<evidence type="ECO:0000256" key="1">
    <source>
        <dbReference type="ARBA" id="ARBA00022729"/>
    </source>
</evidence>
<dbReference type="InParanoid" id="G9EJG6"/>
<dbReference type="GO" id="GO:0042597">
    <property type="term" value="C:periplasmic space"/>
    <property type="evidence" value="ECO:0007669"/>
    <property type="project" value="InterPro"/>
</dbReference>
<accession>G9EJG6</accession>
<dbReference type="Pfam" id="PF05426">
    <property type="entry name" value="Alginate_lyase"/>
    <property type="match status" value="1"/>
</dbReference>
<dbReference type="Gene3D" id="1.50.10.100">
    <property type="entry name" value="Chondroitin AC/alginate lyase"/>
    <property type="match status" value="1"/>
</dbReference>
<feature type="domain" description="Alginate lyase" evidence="3">
    <location>
        <begin position="79"/>
        <end position="197"/>
    </location>
</feature>
<dbReference type="RefSeq" id="WP_006869313.1">
    <property type="nucleotide sequence ID" value="NZ_JH413796.1"/>
</dbReference>
<organism evidence="4 5">
    <name type="scientific">Legionella drancourtii LLAP12</name>
    <dbReference type="NCBI Taxonomy" id="658187"/>
    <lineage>
        <taxon>Bacteria</taxon>
        <taxon>Pseudomonadati</taxon>
        <taxon>Pseudomonadota</taxon>
        <taxon>Gammaproteobacteria</taxon>
        <taxon>Legionellales</taxon>
        <taxon>Legionellaceae</taxon>
        <taxon>Legionella</taxon>
    </lineage>
</organism>